<protein>
    <submittedName>
        <fullName evidence="7">Uncharacterized protein</fullName>
    </submittedName>
</protein>
<evidence type="ECO:0000256" key="4">
    <source>
        <dbReference type="ARBA" id="ARBA00022824"/>
    </source>
</evidence>
<reference evidence="7" key="1">
    <citation type="submission" date="2022-07" db="EMBL/GenBank/DDBJ databases">
        <title>Genome Sequence of Xylaria arbuscula.</title>
        <authorList>
            <person name="Buettner E."/>
        </authorList>
    </citation>
    <scope>NUCLEOTIDE SEQUENCE</scope>
    <source>
        <strain evidence="7">VT107</strain>
    </source>
</reference>
<dbReference type="InterPro" id="IPR052374">
    <property type="entry name" value="SERAC1"/>
</dbReference>
<keyword evidence="6" id="KW-0472">Membrane</keyword>
<evidence type="ECO:0000256" key="1">
    <source>
        <dbReference type="ARBA" id="ARBA00004173"/>
    </source>
</evidence>
<dbReference type="GO" id="GO:0005739">
    <property type="term" value="C:mitochondrion"/>
    <property type="evidence" value="ECO:0007669"/>
    <property type="project" value="UniProtKB-SubCell"/>
</dbReference>
<evidence type="ECO:0000256" key="2">
    <source>
        <dbReference type="ARBA" id="ARBA00004240"/>
    </source>
</evidence>
<name>A0A9W8NB87_9PEZI</name>
<evidence type="ECO:0000256" key="5">
    <source>
        <dbReference type="ARBA" id="ARBA00023128"/>
    </source>
</evidence>
<dbReference type="PANTHER" id="PTHR48182:SF2">
    <property type="entry name" value="PROTEIN SERAC1"/>
    <property type="match status" value="1"/>
</dbReference>
<dbReference type="PANTHER" id="PTHR48182">
    <property type="entry name" value="PROTEIN SERAC1"/>
    <property type="match status" value="1"/>
</dbReference>
<keyword evidence="5" id="KW-0496">Mitochondrion</keyword>
<gene>
    <name evidence="7" type="ORF">NPX13_g6956</name>
</gene>
<evidence type="ECO:0000256" key="3">
    <source>
        <dbReference type="ARBA" id="ARBA00004370"/>
    </source>
</evidence>
<sequence length="666" mass="75006">MDEDIFKPTVSFHMTGVVPYDRSPPRPPETRLFQVNGLGGELPVLSKLFEDSPYSDCSSIHSWRILGSDIDSVKTLEAAARNLLMAVSADLFGVDSQVSCAFLAEDLGGSIIKLALVIASEEAEYQKILHATQTVIFFGTPHRGSSEYSLDAAVHSVVVDCFQEIPGDWFPETLNSLSRYLEHIDQRFRRIAHMFNVISYYQKQPVSSLKPYKVIVPKECATLGLETETMIGVSRAYSDMRIFMNRNEAHVARVLMKNSNIRHWDEFRYCMDILEPAELNLEYDGQMQLSLKYPTQPSHLYRNNPEFLAWISQEPVPRYLSLTLKNSADSAGLLSAVAKAIREIPDALWIACPLMTSSGPRGPPFGKSHILASLIHQVLEQQPPVFLYIQHLLPNLVDATRSNMQTWRERCLWLCLRTLIHSPIGVALYGFLHVETKESIEVLHHINSAVNATESRFRLVLAFAPGLTLGISSTDFLHMDLYSKHDPSANDYNTSIKDMPLLSLSDREKVFMQKLSLSLSAVERLDFFALTWIAFATRPLSLDELEVAAALIQAQESSLKNNHSEKRPSGYAQSPGVRLRDFLPDIIEIDSNRVFLCLPYWQVRDLLSRSKPPCHDVGEDWSPHLYLAEKCLGLVKAIEASPYDQLAAGFTVSKYGRSRATRSRAT</sequence>
<evidence type="ECO:0000256" key="6">
    <source>
        <dbReference type="ARBA" id="ARBA00023136"/>
    </source>
</evidence>
<evidence type="ECO:0000313" key="8">
    <source>
        <dbReference type="Proteomes" id="UP001148614"/>
    </source>
</evidence>
<accession>A0A9W8NB87</accession>
<dbReference type="GO" id="GO:0016020">
    <property type="term" value="C:membrane"/>
    <property type="evidence" value="ECO:0007669"/>
    <property type="project" value="UniProtKB-SubCell"/>
</dbReference>
<comment type="caution">
    <text evidence="7">The sequence shown here is derived from an EMBL/GenBank/DDBJ whole genome shotgun (WGS) entry which is preliminary data.</text>
</comment>
<dbReference type="AlphaFoldDB" id="A0A9W8NB87"/>
<keyword evidence="8" id="KW-1185">Reference proteome</keyword>
<dbReference type="EMBL" id="JANPWZ010001299">
    <property type="protein sequence ID" value="KAJ3566927.1"/>
    <property type="molecule type" value="Genomic_DNA"/>
</dbReference>
<organism evidence="7 8">
    <name type="scientific">Xylaria arbuscula</name>
    <dbReference type="NCBI Taxonomy" id="114810"/>
    <lineage>
        <taxon>Eukaryota</taxon>
        <taxon>Fungi</taxon>
        <taxon>Dikarya</taxon>
        <taxon>Ascomycota</taxon>
        <taxon>Pezizomycotina</taxon>
        <taxon>Sordariomycetes</taxon>
        <taxon>Xylariomycetidae</taxon>
        <taxon>Xylariales</taxon>
        <taxon>Xylariaceae</taxon>
        <taxon>Xylaria</taxon>
    </lineage>
</organism>
<proteinExistence type="predicted"/>
<dbReference type="GO" id="GO:0005783">
    <property type="term" value="C:endoplasmic reticulum"/>
    <property type="evidence" value="ECO:0007669"/>
    <property type="project" value="UniProtKB-SubCell"/>
</dbReference>
<dbReference type="Proteomes" id="UP001148614">
    <property type="component" value="Unassembled WGS sequence"/>
</dbReference>
<comment type="subcellular location">
    <subcellularLocation>
        <location evidence="2">Endoplasmic reticulum</location>
    </subcellularLocation>
    <subcellularLocation>
        <location evidence="3">Membrane</location>
    </subcellularLocation>
    <subcellularLocation>
        <location evidence="1">Mitochondrion</location>
    </subcellularLocation>
</comment>
<keyword evidence="4" id="KW-0256">Endoplasmic reticulum</keyword>
<evidence type="ECO:0000313" key="7">
    <source>
        <dbReference type="EMBL" id="KAJ3566927.1"/>
    </source>
</evidence>